<evidence type="ECO:0000313" key="2">
    <source>
        <dbReference type="Proteomes" id="UP000294555"/>
    </source>
</evidence>
<comment type="caution">
    <text evidence="1">The sequence shown here is derived from an EMBL/GenBank/DDBJ whole genome shotgun (WGS) entry which is preliminary data.</text>
</comment>
<dbReference type="EMBL" id="SJOI01000001">
    <property type="protein sequence ID" value="TCL02761.1"/>
    <property type="molecule type" value="Genomic_DNA"/>
</dbReference>
<organism evidence="1 2">
    <name type="scientific">Sodalis ligni</name>
    <dbReference type="NCBI Taxonomy" id="2697027"/>
    <lineage>
        <taxon>Bacteria</taxon>
        <taxon>Pseudomonadati</taxon>
        <taxon>Pseudomonadota</taxon>
        <taxon>Gammaproteobacteria</taxon>
        <taxon>Enterobacterales</taxon>
        <taxon>Bruguierivoracaceae</taxon>
        <taxon>Sodalis</taxon>
    </lineage>
</organism>
<gene>
    <name evidence="1" type="ORF">EZJ58_0793</name>
</gene>
<dbReference type="PANTHER" id="PTHR37943">
    <property type="entry name" value="PROTEIN VES"/>
    <property type="match status" value="1"/>
</dbReference>
<dbReference type="OrthoDB" id="9800082at2"/>
<keyword evidence="2" id="KW-1185">Reference proteome</keyword>
<dbReference type="InterPro" id="IPR011051">
    <property type="entry name" value="RmlC_Cupin_sf"/>
</dbReference>
<name>A0A4R1NAZ3_9GAMM</name>
<reference evidence="1 2" key="1">
    <citation type="submission" date="2019-02" db="EMBL/GenBank/DDBJ databases">
        <title>Investigation of anaerobic lignin degradation for improved lignocellulosic biofuels.</title>
        <authorList>
            <person name="Deangelis K."/>
        </authorList>
    </citation>
    <scope>NUCLEOTIDE SEQUENCE [LARGE SCALE GENOMIC DNA]</scope>
    <source>
        <strain evidence="1 2">159R</strain>
    </source>
</reference>
<dbReference type="Proteomes" id="UP000294555">
    <property type="component" value="Unassembled WGS sequence"/>
</dbReference>
<dbReference type="AlphaFoldDB" id="A0A4R1NAZ3"/>
<dbReference type="InterPro" id="IPR014710">
    <property type="entry name" value="RmlC-like_jellyroll"/>
</dbReference>
<dbReference type="CDD" id="cd20293">
    <property type="entry name" value="cupin_HutD_N"/>
    <property type="match status" value="1"/>
</dbReference>
<dbReference type="SUPFAM" id="SSF51182">
    <property type="entry name" value="RmlC-like cupins"/>
    <property type="match status" value="1"/>
</dbReference>
<accession>A0A4R1NAZ3</accession>
<evidence type="ECO:0008006" key="3">
    <source>
        <dbReference type="Google" id="ProtNLM"/>
    </source>
</evidence>
<dbReference type="RefSeq" id="WP_132921691.1">
    <property type="nucleotide sequence ID" value="NZ_SJOI01000001.1"/>
</dbReference>
<dbReference type="Pfam" id="PF05962">
    <property type="entry name" value="HutD"/>
    <property type="match status" value="1"/>
</dbReference>
<protein>
    <recommendedName>
        <fullName evidence="3">HutD protein</fullName>
    </recommendedName>
</protein>
<sequence length="206" mass="22470">MSPPVRFSFDSLPVSRWRNGGGETREIVSWPADELLPAHSGPLPALDDFAWRASIATIDRDGGFSSFPGVDRVITLLEGNGVVLHGANGVAHSLTRTGEPYAFAGEESVTAVLAGGASRDFNIMTRRLDWRASVVRMDHEFILPAVHSGVLYVLAGTWRLGNDDQAKDDKPLAARDGCWWHHLPSPLRLRPLAPESLLLWADISAL</sequence>
<dbReference type="PANTHER" id="PTHR37943:SF1">
    <property type="entry name" value="PROTEIN VES"/>
    <property type="match status" value="1"/>
</dbReference>
<proteinExistence type="predicted"/>
<dbReference type="Gene3D" id="2.60.120.10">
    <property type="entry name" value="Jelly Rolls"/>
    <property type="match status" value="1"/>
</dbReference>
<dbReference type="InterPro" id="IPR010282">
    <property type="entry name" value="Uncharacterised_HutD/Ves"/>
</dbReference>
<evidence type="ECO:0000313" key="1">
    <source>
        <dbReference type="EMBL" id="TCL02761.1"/>
    </source>
</evidence>